<dbReference type="AlphaFoldDB" id="A0A174HL57"/>
<gene>
    <name evidence="1" type="ORF">ERS852470_03277</name>
</gene>
<dbReference type="Proteomes" id="UP000095558">
    <property type="component" value="Unassembled WGS sequence"/>
</dbReference>
<proteinExistence type="predicted"/>
<organism evidence="1 2">
    <name type="scientific">Clostridium disporicum</name>
    <dbReference type="NCBI Taxonomy" id="84024"/>
    <lineage>
        <taxon>Bacteria</taxon>
        <taxon>Bacillati</taxon>
        <taxon>Bacillota</taxon>
        <taxon>Clostridia</taxon>
        <taxon>Eubacteriales</taxon>
        <taxon>Clostridiaceae</taxon>
        <taxon>Clostridium</taxon>
    </lineage>
</organism>
<evidence type="ECO:0000313" key="1">
    <source>
        <dbReference type="EMBL" id="CUO75662.1"/>
    </source>
</evidence>
<name>A0A174HL57_9CLOT</name>
<dbReference type="RefSeq" id="WP_055277817.1">
    <property type="nucleotide sequence ID" value="NZ_CYZV01000048.1"/>
</dbReference>
<reference evidence="1 2" key="1">
    <citation type="submission" date="2015-09" db="EMBL/GenBank/DDBJ databases">
        <authorList>
            <consortium name="Pathogen Informatics"/>
        </authorList>
    </citation>
    <scope>NUCLEOTIDE SEQUENCE [LARGE SCALE GENOMIC DNA]</scope>
    <source>
        <strain evidence="1 2">2789STDY5834855</strain>
    </source>
</reference>
<sequence length="70" mass="8265">MTLEEIEQVEDELNKSKTETLLNAIDIYRNEKGMEDLKKDVMKGIVEVFNNSFRMLDQLKKECIQIKSKK</sequence>
<protein>
    <submittedName>
        <fullName evidence="1">Uncharacterized protein</fullName>
    </submittedName>
</protein>
<accession>A0A174HL57</accession>
<dbReference type="EMBL" id="CYZV01000048">
    <property type="protein sequence ID" value="CUO75662.1"/>
    <property type="molecule type" value="Genomic_DNA"/>
</dbReference>
<evidence type="ECO:0000313" key="2">
    <source>
        <dbReference type="Proteomes" id="UP000095558"/>
    </source>
</evidence>